<accession>A0A1Q9LPF5</accession>
<evidence type="ECO:0000256" key="5">
    <source>
        <dbReference type="ARBA" id="ARBA00023268"/>
    </source>
</evidence>
<dbReference type="SUPFAM" id="SSF53901">
    <property type="entry name" value="Thiolase-like"/>
    <property type="match status" value="2"/>
</dbReference>
<dbReference type="SUPFAM" id="SSF55048">
    <property type="entry name" value="Probable ACP-binding domain of malonyl-CoA ACP transacylase"/>
    <property type="match status" value="2"/>
</dbReference>
<dbReference type="PANTHER" id="PTHR43775">
    <property type="entry name" value="FATTY ACID SYNTHASE"/>
    <property type="match status" value="1"/>
</dbReference>
<dbReference type="InterPro" id="IPR006162">
    <property type="entry name" value="Ppantetheine_attach_site"/>
</dbReference>
<keyword evidence="1" id="KW-0596">Phosphopantetheine</keyword>
<evidence type="ECO:0000256" key="3">
    <source>
        <dbReference type="ARBA" id="ARBA00022679"/>
    </source>
</evidence>
<dbReference type="InterPro" id="IPR016039">
    <property type="entry name" value="Thiolase-like"/>
</dbReference>
<dbReference type="SMART" id="SM00822">
    <property type="entry name" value="PKS_KR"/>
    <property type="match status" value="2"/>
</dbReference>
<dbReference type="Gene3D" id="3.40.50.720">
    <property type="entry name" value="NAD(P)-binding Rossmann-like Domain"/>
    <property type="match status" value="2"/>
</dbReference>
<keyword evidence="2" id="KW-0597">Phosphoprotein</keyword>
<gene>
    <name evidence="9" type="ORF">BJP25_16170</name>
</gene>
<dbReference type="EMBL" id="MKQR01000009">
    <property type="protein sequence ID" value="OLR93936.1"/>
    <property type="molecule type" value="Genomic_DNA"/>
</dbReference>
<dbReference type="FunFam" id="1.10.1200.10:FF:000007">
    <property type="entry name" value="Probable polyketide synthase pks17"/>
    <property type="match status" value="2"/>
</dbReference>
<dbReference type="CDD" id="cd08952">
    <property type="entry name" value="KR_1_SDR_x"/>
    <property type="match status" value="2"/>
</dbReference>
<evidence type="ECO:0008006" key="11">
    <source>
        <dbReference type="Google" id="ProtNLM"/>
    </source>
</evidence>
<dbReference type="Gene3D" id="3.30.70.3290">
    <property type="match status" value="2"/>
</dbReference>
<reference evidence="9 10" key="1">
    <citation type="submission" date="2016-10" db="EMBL/GenBank/DDBJ databases">
        <title>The Draft Genome Sequence of Actinokineospora bangkokensis 44EHWT reveals the biosynthetic pathway of antifungal compounds Thailandins with unusual extender unit butylmalonyl-CoA.</title>
        <authorList>
            <person name="Greule A."/>
            <person name="Intra B."/>
            <person name="Flemming S."/>
            <person name="Rommel M.G."/>
            <person name="Panbangred W."/>
            <person name="Bechthold A."/>
        </authorList>
    </citation>
    <scope>NUCLEOTIDE SEQUENCE [LARGE SCALE GENOMIC DNA]</scope>
    <source>
        <strain evidence="9 10">44EHW</strain>
    </source>
</reference>
<evidence type="ECO:0000256" key="4">
    <source>
        <dbReference type="ARBA" id="ARBA00022737"/>
    </source>
</evidence>
<evidence type="ECO:0000259" key="8">
    <source>
        <dbReference type="PROSITE" id="PS52004"/>
    </source>
</evidence>
<dbReference type="PROSITE" id="PS00606">
    <property type="entry name" value="KS3_1"/>
    <property type="match status" value="1"/>
</dbReference>
<dbReference type="GO" id="GO:0006633">
    <property type="term" value="P:fatty acid biosynthetic process"/>
    <property type="evidence" value="ECO:0007669"/>
    <property type="project" value="InterPro"/>
</dbReference>
<dbReference type="InterPro" id="IPR036736">
    <property type="entry name" value="ACP-like_sf"/>
</dbReference>
<dbReference type="Pfam" id="PF00109">
    <property type="entry name" value="ketoacyl-synt"/>
    <property type="match status" value="2"/>
</dbReference>
<dbReference type="Gene3D" id="1.10.1200.10">
    <property type="entry name" value="ACP-like"/>
    <property type="match status" value="2"/>
</dbReference>
<dbReference type="GO" id="GO:0031177">
    <property type="term" value="F:phosphopantetheine binding"/>
    <property type="evidence" value="ECO:0007669"/>
    <property type="project" value="InterPro"/>
</dbReference>
<dbReference type="SMART" id="SM00825">
    <property type="entry name" value="PKS_KS"/>
    <property type="match status" value="2"/>
</dbReference>
<dbReference type="InterPro" id="IPR057326">
    <property type="entry name" value="KR_dom"/>
</dbReference>
<dbReference type="Pfam" id="PF00698">
    <property type="entry name" value="Acyl_transf_1"/>
    <property type="match status" value="2"/>
</dbReference>
<keyword evidence="5" id="KW-0511">Multifunctional enzyme</keyword>
<dbReference type="PROSITE" id="PS50075">
    <property type="entry name" value="CARRIER"/>
    <property type="match status" value="2"/>
</dbReference>
<keyword evidence="6" id="KW-0012">Acyltransferase</keyword>
<dbReference type="InterPro" id="IPR020841">
    <property type="entry name" value="PKS_Beta-ketoAc_synthase_dom"/>
</dbReference>
<dbReference type="InterPro" id="IPR014031">
    <property type="entry name" value="Ketoacyl_synth_C"/>
</dbReference>
<dbReference type="PROSITE" id="PS52004">
    <property type="entry name" value="KS3_2"/>
    <property type="match status" value="2"/>
</dbReference>
<dbReference type="InterPro" id="IPR013968">
    <property type="entry name" value="PKS_KR"/>
</dbReference>
<proteinExistence type="predicted"/>
<dbReference type="SUPFAM" id="SSF51735">
    <property type="entry name" value="NAD(P)-binding Rossmann-fold domains"/>
    <property type="match status" value="4"/>
</dbReference>
<dbReference type="SMART" id="SM00823">
    <property type="entry name" value="PKS_PP"/>
    <property type="match status" value="2"/>
</dbReference>
<protein>
    <recommendedName>
        <fullName evidence="11">Polyketide synthase</fullName>
    </recommendedName>
</protein>
<dbReference type="InterPro" id="IPR016035">
    <property type="entry name" value="Acyl_Trfase/lysoPLipase"/>
</dbReference>
<dbReference type="Proteomes" id="UP000186040">
    <property type="component" value="Unassembled WGS sequence"/>
</dbReference>
<keyword evidence="10" id="KW-1185">Reference proteome</keyword>
<dbReference type="Pfam" id="PF00550">
    <property type="entry name" value="PP-binding"/>
    <property type="match status" value="2"/>
</dbReference>
<dbReference type="Gene3D" id="3.40.366.10">
    <property type="entry name" value="Malonyl-Coenzyme A Acyl Carrier Protein, domain 2"/>
    <property type="match status" value="2"/>
</dbReference>
<dbReference type="InterPro" id="IPR009081">
    <property type="entry name" value="PP-bd_ACP"/>
</dbReference>
<dbReference type="InterPro" id="IPR050091">
    <property type="entry name" value="PKS_NRPS_Biosynth_Enz"/>
</dbReference>
<dbReference type="InterPro" id="IPR036291">
    <property type="entry name" value="NAD(P)-bd_dom_sf"/>
</dbReference>
<feature type="domain" description="Carrier" evidence="7">
    <location>
        <begin position="2708"/>
        <end position="2783"/>
    </location>
</feature>
<name>A0A1Q9LPF5_9PSEU</name>
<feature type="domain" description="Ketosynthase family 3 (KS3)" evidence="8">
    <location>
        <begin position="1"/>
        <end position="418"/>
    </location>
</feature>
<comment type="caution">
    <text evidence="9">The sequence shown here is derived from an EMBL/GenBank/DDBJ whole genome shotgun (WGS) entry which is preliminary data.</text>
</comment>
<dbReference type="SUPFAM" id="SSF52151">
    <property type="entry name" value="FabD/lysophospholipase-like"/>
    <property type="match status" value="2"/>
</dbReference>
<dbReference type="InterPro" id="IPR014030">
    <property type="entry name" value="Ketoacyl_synth_N"/>
</dbReference>
<dbReference type="Pfam" id="PF02801">
    <property type="entry name" value="Ketoacyl-synt_C"/>
    <property type="match status" value="2"/>
</dbReference>
<dbReference type="InterPro" id="IPR016036">
    <property type="entry name" value="Malonyl_transacylase_ACP-bd"/>
</dbReference>
<dbReference type="GO" id="GO:0004312">
    <property type="term" value="F:fatty acid synthase activity"/>
    <property type="evidence" value="ECO:0007669"/>
    <property type="project" value="TreeGrafter"/>
</dbReference>
<dbReference type="GO" id="GO:0004315">
    <property type="term" value="F:3-oxoacyl-[acyl-carrier-protein] synthase activity"/>
    <property type="evidence" value="ECO:0007669"/>
    <property type="project" value="InterPro"/>
</dbReference>
<evidence type="ECO:0000256" key="6">
    <source>
        <dbReference type="ARBA" id="ARBA00023315"/>
    </source>
</evidence>
<dbReference type="InterPro" id="IPR014043">
    <property type="entry name" value="Acyl_transferase_dom"/>
</dbReference>
<organism evidence="9 10">
    <name type="scientific">Actinokineospora bangkokensis</name>
    <dbReference type="NCBI Taxonomy" id="1193682"/>
    <lineage>
        <taxon>Bacteria</taxon>
        <taxon>Bacillati</taxon>
        <taxon>Actinomycetota</taxon>
        <taxon>Actinomycetes</taxon>
        <taxon>Pseudonocardiales</taxon>
        <taxon>Pseudonocardiaceae</taxon>
        <taxon>Actinokineospora</taxon>
    </lineage>
</organism>
<evidence type="ECO:0000259" key="7">
    <source>
        <dbReference type="PROSITE" id="PS50075"/>
    </source>
</evidence>
<dbReference type="FunFam" id="3.40.47.10:FF:000019">
    <property type="entry name" value="Polyketide synthase type I"/>
    <property type="match status" value="2"/>
</dbReference>
<evidence type="ECO:0000256" key="1">
    <source>
        <dbReference type="ARBA" id="ARBA00022450"/>
    </source>
</evidence>
<keyword evidence="4" id="KW-0677">Repeat</keyword>
<evidence type="ECO:0000313" key="10">
    <source>
        <dbReference type="Proteomes" id="UP000186040"/>
    </source>
</evidence>
<dbReference type="InterPro" id="IPR020806">
    <property type="entry name" value="PKS_PP-bd"/>
</dbReference>
<dbReference type="SMART" id="SM01294">
    <property type="entry name" value="PKS_PP_betabranch"/>
    <property type="match status" value="1"/>
</dbReference>
<dbReference type="STRING" id="1193682.BJP25_16170"/>
<dbReference type="InterPro" id="IPR032821">
    <property type="entry name" value="PKS_assoc"/>
</dbReference>
<keyword evidence="3" id="KW-0808">Transferase</keyword>
<dbReference type="Pfam" id="PF08659">
    <property type="entry name" value="KR"/>
    <property type="match status" value="2"/>
</dbReference>
<dbReference type="PANTHER" id="PTHR43775:SF51">
    <property type="entry name" value="INACTIVE PHENOLPHTHIOCEROL SYNTHESIS POLYKETIDE SYNTHASE TYPE I PKS1-RELATED"/>
    <property type="match status" value="1"/>
</dbReference>
<dbReference type="Pfam" id="PF22621">
    <property type="entry name" value="CurL-like_PKS_C"/>
    <property type="match status" value="1"/>
</dbReference>
<dbReference type="CDD" id="cd00833">
    <property type="entry name" value="PKS"/>
    <property type="match status" value="2"/>
</dbReference>
<feature type="domain" description="Carrier" evidence="7">
    <location>
        <begin position="1316"/>
        <end position="1391"/>
    </location>
</feature>
<dbReference type="SMART" id="SM00827">
    <property type="entry name" value="PKS_AT"/>
    <property type="match status" value="2"/>
</dbReference>
<sequence>MACRFPGGVSTPERLWSLLAEEADAIGGFPTDRGWPLADLYDPDPDRAGSVYAREGGFLHDAGEFDPAFFGMSPREALATDPQQRIVLQLAWEALEGARLDPTSVSGQDVGVFIGAAATGYGAVAVLPEGVEGHLLTGTSTSVVSGRVAFALGLRGPAVTVDTACSSSLVGTHLAMRALRRSECSLALAGGVTVMPTPGMFLEFSRQRGLAPDGRCKPFAEAADGTGWSEGAGLLLLERLSDAERLGHPVLAVLRGSAVNSDGASNGLTAPNGPSQRAVITKALADAGLTAAEVDAVEAHGTGTTLGDPIEAQALLATYGKARTDADPLWLGSVKSNLGHTQAAAGVAGLMKVILALRHELLPRSLHVDEPTHHVDWDAGAVRLLTGSRPWPRGERPRRAAVSSFGISGTNAHVIVEQAPAVAPAPAAARPDAPLPWVLSAKSEAALGAQATRLLAHLREHPGLDPADVARSLATTRAHFEHRAALVGEDSAELTAALTDLAAGAESPAVVRGRNTGRGKLAFLFSGQGSQHPGMGKELHAAFPVFAAAFDEVCGLFDLGRPLRDVIFAGGAELAETEWAQPALFAVEVALHRLLESWGVTPDLLLGHSVGELVAAHVAGVMTLPDAVTVVTARARLMQSAAAGGAMVALRAGEAEVTPLLREGVSIAAVNGPGSTVVSGASEAVEAIAAEVASWGRETKRLRVNHAFHSPLLDGVLEEFTRVVAGIELSEPVLPVVSNVTGAVARPGELTDPAYWARHARAAVRFHSGVEALLAAGATRFLEVGPDSPLTGLVGEVVPQGHFVAGAQRAGQPEARALVTAVAGLHAHGRHVDWLPLTGGAVVDLPTYAFQQRRYWLESAATGGDDLTYQSTWVPASLAPATAGSSWLVVVPERGVPDGVAELVAEPLGAAVVPVSEVASRSGYDGVLSLLALDERLVDGVPAGLSATLDLLAAVPDGVPLWLGTQGAVAVNPGDGPTHPVQAAVGGLGRSLAAESPERWGGLVDLPEHPDRRALRALADVVVHRGGEFALRDTGVFTRRLRRAPAGHEPVRVSGRVLITGGTGGLGALVARHLVSQGTRDLVLISRRGPAAPGAEDLAADLRAAGAQVTVAVCDAADRDQLAALLDEVGELGAVVHTAGVLHDGTLDGLTPDRLATVLRPKLLAARNLHELVGDVGAFVLFSSLAAVLGSAGQANYAAANAYLDALAEHRASRGLAGLSIAWGPWAGAGMAAGATTSGRLARGGLPPLRPEAALAALDRAMGGRTPAVVVADVDWAVFAGAGSPLLGDLVERRPATAPRTAADVLREVPEAERGHRVLELVRVHAAAALGHDGPDDVEPDRAFGDLGFDSLTALDLRNRLTGATGLTLPGTLVYDHPTPAALAAALLAGLDIAPVAQRRRTSDDPIAVVGIGCRFPGGVEDADQLWDLLAAGRDAITAAPADRGWPGSVTATARGGFLSDATGFDAGFFGISPREALAMDPQQRVLLETAWAAVEHAGIDPLSLRETDTAVFVGTNGQDYGALLQHATADVEGHAGIGNAAAVLAGRVSYVLGLRGPAVTVDTACSSALVAMHSAGQALRAGECSMALAGGITVMSTPGAFAEFGRQGGLAPDGRCKAFGAGADGTSWAEGVGVLVLERLSDARRLGHRVLAVVRGSAVNSDGASNGLTAPNGPAQQRVITQALAAAGVDAADVDVVEAHGTGTALGDPIEAQAILATYGRERARPLLLGSVKSNIGHTQAAAGVAGVIKVIQAMRHGLVPRTLHADEPTPHVDWSAGTVRIATEPTPWQTDRPLRAGVSAFGVSGTNAHLILEQAPDEPAAPAVDPVEAPRAWVLSARGADALAAQAARLHDALGTTSPADLAVSLGTTRAALTHRAAVLGTTTADLRLGLEAIAAGRGAPNVLRGEAGSGRLAFLFPGQGAQRVGMGTQLRRAFPVFAEAFDEVCGHFSGPVREVVDGDERRLERTEFAQPALFAVEVALARLWESWGVRPDFLVGHSVGEFAAAHLAGVFDLAGACALVEARGRLMGALPAGGAMLSVAASEAEVVAAAAGSVDVAAVNGPGSTVVSGPEDAVSAVEAVFAERGRKTRRLRVSHAFHSSLMEPMCAEFAAVAAKTDFAPPSAAMISTATGEPAGAEVATPAYWVDQVRSAVRFGDAVGALLDRRVTGFLEVGPGASLTALAGELAPEHTAVASLRGDDDEPTRLVRAAAALHVGGHGPDWARVFPDGRVVDLPTYAFRHTRFWPQLRLPGPDRDRLRHRVDWIPVTARTATPTGTWVVVGAPASHPVVDALLGGGVEVHRVANADRATLAGALRGIDCAGVLALPAGVEDALAVVQALGDAEFGAPLWLATTEAVPAGGTTPDPDAHQVWGFGLVAGLEHPDRWGGLLDLPAEVDAPTARSVLAVLAGGFDDRQVAVRGDAVLARRLARDPATPAGSWKPAGTVLVTGGSGALGGAVARWAADAGADRVLLLSRSGTGLTDAPGAAVVPVACDVTDRDALARVIAAIPAEHPLTAVVHAAGVLDDATIGSLTPDRLRTVLAAKKLGAEHLDELTADLELDAFVVFSSLAATVGSAGQANYAAANAHLDAFAHARRAAGRPVTSIAWGPWAGGGMAADPGAADRLRRNGMTPLDPATALDCLRDAVESGDAHVAVADIDWAVFGAGYRSTPHAALVTGLSPVDVPVERAAPALELGGLSEADQARVLLTLVQEHAAAVLGHRDSAAIGARAPFATLGFDSLTAVEFRNALAAATGLALPPTLVFDHPTPLAVAGVLRAWLAPAAADPAERLAAVLDELEAGLAALADEPARAGVLARLRRLAGAGGTGAAPAAGGAAEALAAASKDEVFDFIERELGLS</sequence>
<evidence type="ECO:0000256" key="2">
    <source>
        <dbReference type="ARBA" id="ARBA00022553"/>
    </source>
</evidence>
<feature type="domain" description="Ketosynthase family 3 (KS3)" evidence="8">
    <location>
        <begin position="1404"/>
        <end position="1816"/>
    </location>
</feature>
<dbReference type="PROSITE" id="PS00012">
    <property type="entry name" value="PHOSPHOPANTETHEINE"/>
    <property type="match status" value="1"/>
</dbReference>
<dbReference type="Gene3D" id="3.40.47.10">
    <property type="match status" value="2"/>
</dbReference>
<dbReference type="InterPro" id="IPR018201">
    <property type="entry name" value="Ketoacyl_synth_AS"/>
</dbReference>
<dbReference type="SUPFAM" id="SSF47336">
    <property type="entry name" value="ACP-like"/>
    <property type="match status" value="2"/>
</dbReference>
<dbReference type="Pfam" id="PF16197">
    <property type="entry name" value="KAsynt_C_assoc"/>
    <property type="match status" value="1"/>
</dbReference>
<evidence type="ECO:0000313" key="9">
    <source>
        <dbReference type="EMBL" id="OLR93936.1"/>
    </source>
</evidence>
<dbReference type="InterPro" id="IPR001227">
    <property type="entry name" value="Ac_transferase_dom_sf"/>
</dbReference>